<keyword evidence="3" id="KW-0862">Zinc</keyword>
<dbReference type="GO" id="GO:0033768">
    <property type="term" value="C:SUMO-targeted ubiquitin ligase complex"/>
    <property type="evidence" value="ECO:0007669"/>
    <property type="project" value="TreeGrafter"/>
</dbReference>
<reference evidence="7 8" key="1">
    <citation type="submission" date="2019-10" db="EMBL/GenBank/DDBJ databases">
        <authorList>
            <person name="Palmer J.M."/>
        </authorList>
    </citation>
    <scope>NUCLEOTIDE SEQUENCE [LARGE SCALE GENOMIC DNA]</scope>
    <source>
        <strain evidence="7 8">TWF506</strain>
    </source>
</reference>
<evidence type="ECO:0000313" key="8">
    <source>
        <dbReference type="Proteomes" id="UP001307849"/>
    </source>
</evidence>
<feature type="compositionally biased region" description="Basic and acidic residues" evidence="5">
    <location>
        <begin position="50"/>
        <end position="80"/>
    </location>
</feature>
<feature type="compositionally biased region" description="Basic and acidic residues" evidence="5">
    <location>
        <begin position="1"/>
        <end position="16"/>
    </location>
</feature>
<name>A0AAN8RXY3_9PEZI</name>
<dbReference type="SUPFAM" id="SSF57850">
    <property type="entry name" value="RING/U-box"/>
    <property type="match status" value="1"/>
</dbReference>
<feature type="region of interest" description="Disordered" evidence="5">
    <location>
        <begin position="1"/>
        <end position="184"/>
    </location>
</feature>
<keyword evidence="8" id="KW-1185">Reference proteome</keyword>
<dbReference type="Proteomes" id="UP001307849">
    <property type="component" value="Unassembled WGS sequence"/>
</dbReference>
<proteinExistence type="predicted"/>
<feature type="domain" description="RING-type" evidence="6">
    <location>
        <begin position="314"/>
        <end position="369"/>
    </location>
</feature>
<dbReference type="EMBL" id="JAVHJM010000001">
    <property type="protein sequence ID" value="KAK6521114.1"/>
    <property type="molecule type" value="Genomic_DNA"/>
</dbReference>
<keyword evidence="1" id="KW-0479">Metal-binding</keyword>
<dbReference type="PANTHER" id="PTHR28042">
    <property type="entry name" value="E3 UBIQUITIN-PROTEIN LIGASE COMPLEX SLX5-SLX8 SUBUNIT SLX5"/>
    <property type="match status" value="1"/>
</dbReference>
<evidence type="ECO:0000313" key="7">
    <source>
        <dbReference type="EMBL" id="KAK6521114.1"/>
    </source>
</evidence>
<evidence type="ECO:0000256" key="1">
    <source>
        <dbReference type="ARBA" id="ARBA00022723"/>
    </source>
</evidence>
<dbReference type="InterPro" id="IPR038886">
    <property type="entry name" value="E3_SLX5/Rfp1"/>
</dbReference>
<evidence type="ECO:0000256" key="2">
    <source>
        <dbReference type="ARBA" id="ARBA00022771"/>
    </source>
</evidence>
<comment type="caution">
    <text evidence="7">The sequence shown here is derived from an EMBL/GenBank/DDBJ whole genome shotgun (WGS) entry which is preliminary data.</text>
</comment>
<organism evidence="7 8">
    <name type="scientific">Arthrobotrys conoides</name>
    <dbReference type="NCBI Taxonomy" id="74498"/>
    <lineage>
        <taxon>Eukaryota</taxon>
        <taxon>Fungi</taxon>
        <taxon>Dikarya</taxon>
        <taxon>Ascomycota</taxon>
        <taxon>Pezizomycotina</taxon>
        <taxon>Orbiliomycetes</taxon>
        <taxon>Orbiliales</taxon>
        <taxon>Orbiliaceae</taxon>
        <taxon>Arthrobotrys</taxon>
    </lineage>
</organism>
<dbReference type="InterPro" id="IPR017907">
    <property type="entry name" value="Znf_RING_CS"/>
</dbReference>
<dbReference type="PANTHER" id="PTHR28042:SF1">
    <property type="entry name" value="E3 UBIQUITIN-PROTEIN LIGASE COMPLEX SLX5-SLX8 SUBUNIT SLX5"/>
    <property type="match status" value="1"/>
</dbReference>
<keyword evidence="2 4" id="KW-0863">Zinc-finger</keyword>
<evidence type="ECO:0000256" key="4">
    <source>
        <dbReference type="PROSITE-ProRule" id="PRU00175"/>
    </source>
</evidence>
<evidence type="ECO:0000256" key="5">
    <source>
        <dbReference type="SAM" id="MobiDB-lite"/>
    </source>
</evidence>
<dbReference type="InterPro" id="IPR001841">
    <property type="entry name" value="Znf_RING"/>
</dbReference>
<evidence type="ECO:0000256" key="3">
    <source>
        <dbReference type="ARBA" id="ARBA00022833"/>
    </source>
</evidence>
<feature type="compositionally biased region" description="Basic residues" evidence="5">
    <location>
        <begin position="155"/>
        <end position="172"/>
    </location>
</feature>
<dbReference type="PROSITE" id="PS00518">
    <property type="entry name" value="ZF_RING_1"/>
    <property type="match status" value="1"/>
</dbReference>
<dbReference type="PROSITE" id="PS50089">
    <property type="entry name" value="ZF_RING_2"/>
    <property type="match status" value="1"/>
</dbReference>
<gene>
    <name evidence="7" type="ORF">TWF506_001346</name>
</gene>
<dbReference type="GO" id="GO:0008270">
    <property type="term" value="F:zinc ion binding"/>
    <property type="evidence" value="ECO:0007669"/>
    <property type="project" value="UniProtKB-KW"/>
</dbReference>
<sequence>MDRPRRALVGGRHEEVPQPEIIDLTTSPSPPLRAATLPGRFSRRHTPYNARDRRGRNPDREQDRERERELESERERDRPRRTPASRPPDAEVIDLDAIPDPPPVRQNENPREERRPGRALFPDVSARDIEVNFGRPRARQPSRDPFQPPPPPHHEHNHHHHHDHHHHHHHANRAGAPPDEPPLDDLLFAPFGRLRPNIGGVASAGLSILEMVRDISMPFHRLGFFGAGSQNRPSHLAPLAPLAPHRDPPDIPNFPLRNGLFQAPGPDLDWYQLPGFAAQNEVEITGQVHSKDPPIKEARKGFTRSPKSEDAIGCSMCDQELGDSDDDIKKQIWLMKCGHCYCGECANAMLSQPRATKGRKRKYPSCAIDGCKQATTGKKFIWELYP</sequence>
<protein>
    <recommendedName>
        <fullName evidence="6">RING-type domain-containing protein</fullName>
    </recommendedName>
</protein>
<evidence type="ECO:0000259" key="6">
    <source>
        <dbReference type="PROSITE" id="PS50089"/>
    </source>
</evidence>
<dbReference type="GO" id="GO:0004842">
    <property type="term" value="F:ubiquitin-protein transferase activity"/>
    <property type="evidence" value="ECO:0007669"/>
    <property type="project" value="TreeGrafter"/>
</dbReference>
<dbReference type="AlphaFoldDB" id="A0AAN8RXY3"/>
<accession>A0AAN8RXY3</accession>